<dbReference type="PANTHER" id="PTHR38137:SF2">
    <property type="entry name" value="PRC-BARREL DOMAIN-CONTAINING PROTEIN"/>
    <property type="match status" value="1"/>
</dbReference>
<evidence type="ECO:0000259" key="1">
    <source>
        <dbReference type="Pfam" id="PF05239"/>
    </source>
</evidence>
<gene>
    <name evidence="2" type="ORF">DP107_03805</name>
</gene>
<dbReference type="InterPro" id="IPR027275">
    <property type="entry name" value="PRC-brl_dom"/>
</dbReference>
<dbReference type="Pfam" id="PF05239">
    <property type="entry name" value="PRC"/>
    <property type="match status" value="1"/>
</dbReference>
<dbReference type="OrthoDB" id="85079at2157"/>
<dbReference type="AlphaFoldDB" id="A0A554NC80"/>
<sequence length="80" mass="8532">MSEILAENLSGKTVMGADGAELGMLYNVTMDLKTGSLQNLIVDPGESGPREAGFQRNDHGHFLVPVGNVQAVRDHIVVGR</sequence>
<protein>
    <submittedName>
        <fullName evidence="2">Photosystem reaction center subunit H</fullName>
    </submittedName>
</protein>
<dbReference type="Proteomes" id="UP000319894">
    <property type="component" value="Unassembled WGS sequence"/>
</dbReference>
<dbReference type="EMBL" id="QMDX01000002">
    <property type="protein sequence ID" value="TSD14997.1"/>
    <property type="molecule type" value="Genomic_DNA"/>
</dbReference>
<feature type="domain" description="PRC-barrel" evidence="1">
    <location>
        <begin position="1"/>
        <end position="78"/>
    </location>
</feature>
<dbReference type="Gene3D" id="2.30.30.240">
    <property type="entry name" value="PRC-barrel domain"/>
    <property type="match status" value="1"/>
</dbReference>
<comment type="caution">
    <text evidence="2">The sequence shown here is derived from an EMBL/GenBank/DDBJ whole genome shotgun (WGS) entry which is preliminary data.</text>
</comment>
<accession>A0A554NC80</accession>
<dbReference type="FunCoup" id="A0A554NC80">
    <property type="interactions" value="1"/>
</dbReference>
<name>A0A554NC80_9EURY</name>
<evidence type="ECO:0000313" key="2">
    <source>
        <dbReference type="EMBL" id="TSD14997.1"/>
    </source>
</evidence>
<dbReference type="InterPro" id="IPR011033">
    <property type="entry name" value="PRC_barrel-like_sf"/>
</dbReference>
<reference evidence="2 3" key="1">
    <citation type="submission" date="2018-06" db="EMBL/GenBank/DDBJ databases">
        <title>Natronomonas sp. F16-60 a new haloarchaeon isolated from a solar saltern of Isla Cristina, Huelva, Spain.</title>
        <authorList>
            <person name="Duran-Viseras A."/>
            <person name="Sanchez-Porro C."/>
            <person name="Ventosa A."/>
        </authorList>
    </citation>
    <scope>NUCLEOTIDE SEQUENCE [LARGE SCALE GENOMIC DNA]</scope>
    <source>
        <strain evidence="2 3">F16-60</strain>
    </source>
</reference>
<proteinExistence type="predicted"/>
<dbReference type="InParanoid" id="A0A554NC80"/>
<dbReference type="RefSeq" id="WP_144260836.1">
    <property type="nucleotide sequence ID" value="NZ_QMDX01000002.1"/>
</dbReference>
<evidence type="ECO:0000313" key="3">
    <source>
        <dbReference type="Proteomes" id="UP000319894"/>
    </source>
</evidence>
<organism evidence="2 3">
    <name type="scientific">Haloglomus irregulare</name>
    <dbReference type="NCBI Taxonomy" id="2234134"/>
    <lineage>
        <taxon>Archaea</taxon>
        <taxon>Methanobacteriati</taxon>
        <taxon>Methanobacteriota</taxon>
        <taxon>Stenosarchaea group</taxon>
        <taxon>Halobacteria</taxon>
        <taxon>Halobacteriales</taxon>
        <taxon>Natronomonadaceae</taxon>
        <taxon>Haloglomus</taxon>
    </lineage>
</organism>
<keyword evidence="3" id="KW-1185">Reference proteome</keyword>
<dbReference type="SUPFAM" id="SSF50346">
    <property type="entry name" value="PRC-barrel domain"/>
    <property type="match status" value="1"/>
</dbReference>
<dbReference type="PANTHER" id="PTHR38137">
    <property type="entry name" value="PRC-BARREL DOMAIN PROTEIN"/>
    <property type="match status" value="1"/>
</dbReference>